<evidence type="ECO:0000256" key="1">
    <source>
        <dbReference type="SAM" id="Phobius"/>
    </source>
</evidence>
<reference evidence="2 3" key="1">
    <citation type="submission" date="2018-02" db="EMBL/GenBank/DDBJ databases">
        <title>Draft genome sequence of bacterial isolates from marine environment.</title>
        <authorList>
            <person name="Singh S.K."/>
            <person name="Hill R."/>
            <person name="Major S."/>
            <person name="Cai H."/>
            <person name="Li Y."/>
        </authorList>
    </citation>
    <scope>NUCLEOTIDE SEQUENCE [LARGE SCALE GENOMIC DNA]</scope>
    <source>
        <strain evidence="2 3">IMET F</strain>
    </source>
</reference>
<gene>
    <name evidence="2" type="ORF">C3729_12745</name>
</gene>
<keyword evidence="1" id="KW-0812">Transmembrane</keyword>
<keyword evidence="1" id="KW-1133">Transmembrane helix</keyword>
<evidence type="ECO:0000313" key="3">
    <source>
        <dbReference type="Proteomes" id="UP000238565"/>
    </source>
</evidence>
<dbReference type="RefSeq" id="WP_104794503.1">
    <property type="nucleotide sequence ID" value="NZ_PTPZ01000010.1"/>
</dbReference>
<sequence>MKKIWILMTMSISLLGIAQEEVQGDETPPPAFYDSEVTYKQKVEALDDPGTGGAIDGEDPIPIDDYIPLLLITGIGLSAYIVIKKKKIFMNG</sequence>
<protein>
    <submittedName>
        <fullName evidence="2">Uncharacterized protein</fullName>
    </submittedName>
</protein>
<organism evidence="2 3">
    <name type="scientific">Cloacibacterium normanense</name>
    <dbReference type="NCBI Taxonomy" id="237258"/>
    <lineage>
        <taxon>Bacteria</taxon>
        <taxon>Pseudomonadati</taxon>
        <taxon>Bacteroidota</taxon>
        <taxon>Flavobacteriia</taxon>
        <taxon>Flavobacteriales</taxon>
        <taxon>Weeksellaceae</taxon>
    </lineage>
</organism>
<accession>A0A2S7I1Z3</accession>
<keyword evidence="1" id="KW-0472">Membrane</keyword>
<comment type="caution">
    <text evidence="2">The sequence shown here is derived from an EMBL/GenBank/DDBJ whole genome shotgun (WGS) entry which is preliminary data.</text>
</comment>
<dbReference type="Proteomes" id="UP000238565">
    <property type="component" value="Unassembled WGS sequence"/>
</dbReference>
<dbReference type="EMBL" id="PTPZ01000010">
    <property type="protein sequence ID" value="PPZ90596.1"/>
    <property type="molecule type" value="Genomic_DNA"/>
</dbReference>
<feature type="transmembrane region" description="Helical" evidence="1">
    <location>
        <begin position="66"/>
        <end position="83"/>
    </location>
</feature>
<proteinExistence type="predicted"/>
<dbReference type="AlphaFoldDB" id="A0A2S7I1Z3"/>
<name>A0A2S7I1Z3_9FLAO</name>
<evidence type="ECO:0000313" key="2">
    <source>
        <dbReference type="EMBL" id="PPZ90596.1"/>
    </source>
</evidence>